<dbReference type="GO" id="GO:0004519">
    <property type="term" value="F:endonuclease activity"/>
    <property type="evidence" value="ECO:0007669"/>
    <property type="project" value="UniProtKB-KW"/>
</dbReference>
<evidence type="ECO:0000256" key="4">
    <source>
        <dbReference type="ARBA" id="ARBA00022722"/>
    </source>
</evidence>
<keyword evidence="1" id="KW-0645">Protease</keyword>
<evidence type="ECO:0000256" key="2">
    <source>
        <dbReference type="ARBA" id="ARBA00022679"/>
    </source>
</evidence>
<evidence type="ECO:0000313" key="18">
    <source>
        <dbReference type="EMBL" id="KAF8751099.1"/>
    </source>
</evidence>
<keyword evidence="6" id="KW-0064">Aspartyl protease</keyword>
<dbReference type="InterPro" id="IPR043502">
    <property type="entry name" value="DNA/RNA_pol_sf"/>
</dbReference>
<evidence type="ECO:0000256" key="13">
    <source>
        <dbReference type="ARBA" id="ARBA00022932"/>
    </source>
</evidence>
<dbReference type="AlphaFoldDB" id="A0A8H7I892"/>
<dbReference type="SUPFAM" id="SSF53098">
    <property type="entry name" value="Ribonuclease H-like"/>
    <property type="match status" value="1"/>
</dbReference>
<evidence type="ECO:0000256" key="6">
    <source>
        <dbReference type="ARBA" id="ARBA00022750"/>
    </source>
</evidence>
<dbReference type="GO" id="GO:0003887">
    <property type="term" value="F:DNA-directed DNA polymerase activity"/>
    <property type="evidence" value="ECO:0007669"/>
    <property type="project" value="UniProtKB-KW"/>
</dbReference>
<protein>
    <recommendedName>
        <fullName evidence="17">Integrase catalytic domain-containing protein</fullName>
    </recommendedName>
</protein>
<keyword evidence="13" id="KW-0239">DNA-directed DNA polymerase</keyword>
<dbReference type="GO" id="GO:0003964">
    <property type="term" value="F:RNA-directed DNA polymerase activity"/>
    <property type="evidence" value="ECO:0007669"/>
    <property type="project" value="UniProtKB-KW"/>
</dbReference>
<dbReference type="CDD" id="cd09274">
    <property type="entry name" value="RNase_HI_RT_Ty3"/>
    <property type="match status" value="1"/>
</dbReference>
<dbReference type="Pfam" id="PF17921">
    <property type="entry name" value="Integrase_H2C2"/>
    <property type="match status" value="1"/>
</dbReference>
<dbReference type="Pfam" id="PF17919">
    <property type="entry name" value="RT_RNaseH_2"/>
    <property type="match status" value="1"/>
</dbReference>
<dbReference type="GO" id="GO:0003723">
    <property type="term" value="F:RNA binding"/>
    <property type="evidence" value="ECO:0007669"/>
    <property type="project" value="UniProtKB-KW"/>
</dbReference>
<keyword evidence="14" id="KW-0238">DNA-binding</keyword>
<evidence type="ECO:0000259" key="17">
    <source>
        <dbReference type="PROSITE" id="PS50994"/>
    </source>
</evidence>
<dbReference type="SUPFAM" id="SSF56672">
    <property type="entry name" value="DNA/RNA polymerases"/>
    <property type="match status" value="1"/>
</dbReference>
<organism evidence="18 19">
    <name type="scientific">Rhizoctonia solani</name>
    <dbReference type="NCBI Taxonomy" id="456999"/>
    <lineage>
        <taxon>Eukaryota</taxon>
        <taxon>Fungi</taxon>
        <taxon>Dikarya</taxon>
        <taxon>Basidiomycota</taxon>
        <taxon>Agaricomycotina</taxon>
        <taxon>Agaricomycetes</taxon>
        <taxon>Cantharellales</taxon>
        <taxon>Ceratobasidiaceae</taxon>
        <taxon>Rhizoctonia</taxon>
    </lineage>
</organism>
<dbReference type="Gene3D" id="3.30.420.10">
    <property type="entry name" value="Ribonuclease H-like superfamily/Ribonuclease H"/>
    <property type="match status" value="1"/>
</dbReference>
<evidence type="ECO:0000256" key="3">
    <source>
        <dbReference type="ARBA" id="ARBA00022695"/>
    </source>
</evidence>
<keyword evidence="7" id="KW-0255">Endonuclease</keyword>
<dbReference type="InterPro" id="IPR041577">
    <property type="entry name" value="RT_RNaseH_2"/>
</dbReference>
<dbReference type="GO" id="GO:0006310">
    <property type="term" value="P:DNA recombination"/>
    <property type="evidence" value="ECO:0007669"/>
    <property type="project" value="UniProtKB-KW"/>
</dbReference>
<dbReference type="GO" id="GO:0046872">
    <property type="term" value="F:metal ion binding"/>
    <property type="evidence" value="ECO:0007669"/>
    <property type="project" value="UniProtKB-KW"/>
</dbReference>
<dbReference type="EMBL" id="JACYCF010000018">
    <property type="protein sequence ID" value="KAF8751099.1"/>
    <property type="molecule type" value="Genomic_DNA"/>
</dbReference>
<dbReference type="Gene3D" id="3.30.70.270">
    <property type="match status" value="1"/>
</dbReference>
<dbReference type="InterPro" id="IPR036397">
    <property type="entry name" value="RNaseH_sf"/>
</dbReference>
<dbReference type="GO" id="GO:0006508">
    <property type="term" value="P:proteolysis"/>
    <property type="evidence" value="ECO:0007669"/>
    <property type="project" value="UniProtKB-KW"/>
</dbReference>
<evidence type="ECO:0000256" key="10">
    <source>
        <dbReference type="ARBA" id="ARBA00022884"/>
    </source>
</evidence>
<evidence type="ECO:0000256" key="5">
    <source>
        <dbReference type="ARBA" id="ARBA00022723"/>
    </source>
</evidence>
<sequence length="1171" mass="134113">MTYFSSYIPFYSWIVAPLFKLLKKGTAWSWEEKEQQAFELAKEALASAPVMAYPIIGKPYRLYTDACDYGLGGILQQVQSIKIKDLKGTKAYKYLRGEYDKGNPVPRMTIPASKQRDNVTGGDTWDKQDFEETTVQVERVIAYWSRILKEAERNYSPTERKALALKEALVKFQVYLEGAEFVAITDHAALTWSKTYNNVNRRLMTWGLVFSAYPGMQIVHRAGRVHDNADPISRLRRRTPYHTSPLADQSTPLKLNMEEDPLRNLYKEINERFEEKLLRVASAFTQSYKIGNSQKPIKKWIPTPAEAISYQTTTSYSVEISINSEEITRFIEAYKKDSHFKQVMEEFKSHHNPLNPPFHQYQIGDNGLIYFIDSQEKYWLCVPRDLQVDILKENHDNLNQGAHAGYAKTYHRIASVYYWPKMARSIQKYVHTCDICQKAGHRRHGPRGFLQPLPIPQQPFEVVSMDFIMDLPPSNNYNAILVIVDKLTKYGHFIPCTTQIDEVQTAQLFHDHIWCHYGLPRQVITDRDARWTGAFWGHLVSMLGIRQALTTAHHPQSDGQTEILNQTTEVAIRVFTNPAKDNWSKLLSGFAHSYNTSVHTSTQQTPAFLLRGFQPLTSANLLALTSENIPRPAQESQTAEEFKESMELARSLAKDALKVAQNYQQKYYNSDKTHVTFEPGDLVLINPHSLNLLKHQSGKGNKLNMRYEGPFEVMESISPVAYRIRLPASYRIHPIINIAHLESYKASPPEFGSRPTQNIPREDFQQMPEYELLLLPIFTTYRNDVPLSPETGIIEANHVRDLYYIYANRHNDHPSPYSENHPDPLERRIHAMPDVEVFLMADDHPPQWFLGVDLAHALHGAYYHALQVFGDAVQPTGWNRHDPWGNYDYASKLEEINFPYIPCPICFTRDLYHFPFDTFHELQRQVHHNNFYVICLNALSIIINATKQNHYSNLAHVGYICGSPACVSAHRFWCRLHGHPVIDSSEDDLSDAGFPINYDADDEICGTIFNYAAWGIEPPVIPESHGIQWLGQQYGDSFTAPEFEPLHAASNAGEYPAPPNSSNYELDVNALTSSLRKWPLYRTPIPHPRPSAPTSSNLFGNGLENLSPSPTWDLLSGPPYQQHTPPFSWEDHWHEVRARDLRTEGDMDFDIGGGIEINANHVIQTRPVTSN</sequence>
<reference evidence="18" key="1">
    <citation type="submission" date="2020-09" db="EMBL/GenBank/DDBJ databases">
        <title>Comparative genome analyses of four rice-infecting Rhizoctonia solani isolates reveal extensive enrichment of homogalacturonan modification genes.</title>
        <authorList>
            <person name="Lee D.-Y."/>
            <person name="Jeon J."/>
            <person name="Kim K.-T."/>
            <person name="Cheong K."/>
            <person name="Song H."/>
            <person name="Choi G."/>
            <person name="Ko J."/>
            <person name="Opiyo S.O."/>
            <person name="Zuo S."/>
            <person name="Madhav S."/>
            <person name="Lee Y.-H."/>
            <person name="Wang G.-L."/>
        </authorList>
    </citation>
    <scope>NUCLEOTIDE SEQUENCE</scope>
    <source>
        <strain evidence="18">AG1-IA B2</strain>
    </source>
</reference>
<keyword evidence="12" id="KW-0695">RNA-directed DNA polymerase</keyword>
<comment type="caution">
    <text evidence="18">The sequence shown here is derived from an EMBL/GenBank/DDBJ whole genome shotgun (WGS) entry which is preliminary data.</text>
</comment>
<evidence type="ECO:0000256" key="11">
    <source>
        <dbReference type="ARBA" id="ARBA00022908"/>
    </source>
</evidence>
<evidence type="ECO:0000256" key="14">
    <source>
        <dbReference type="ARBA" id="ARBA00023125"/>
    </source>
</evidence>
<evidence type="ECO:0000256" key="8">
    <source>
        <dbReference type="ARBA" id="ARBA00022801"/>
    </source>
</evidence>
<feature type="domain" description="Integrase catalytic" evidence="17">
    <location>
        <begin position="455"/>
        <end position="614"/>
    </location>
</feature>
<dbReference type="Pfam" id="PF24626">
    <property type="entry name" value="SH3_Tf2-1"/>
    <property type="match status" value="1"/>
</dbReference>
<dbReference type="GO" id="GO:0003677">
    <property type="term" value="F:DNA binding"/>
    <property type="evidence" value="ECO:0007669"/>
    <property type="project" value="UniProtKB-KW"/>
</dbReference>
<evidence type="ECO:0000256" key="16">
    <source>
        <dbReference type="ARBA" id="ARBA00023268"/>
    </source>
</evidence>
<dbReference type="InterPro" id="IPR041588">
    <property type="entry name" value="Integrase_H2C2"/>
</dbReference>
<evidence type="ECO:0000256" key="1">
    <source>
        <dbReference type="ARBA" id="ARBA00022670"/>
    </source>
</evidence>
<keyword evidence="8" id="KW-0378">Hydrolase</keyword>
<keyword evidence="10" id="KW-0694">RNA-binding</keyword>
<keyword evidence="9" id="KW-0460">Magnesium</keyword>
<keyword evidence="15" id="KW-0233">DNA recombination</keyword>
<keyword evidence="3" id="KW-0548">Nucleotidyltransferase</keyword>
<dbReference type="PROSITE" id="PS50994">
    <property type="entry name" value="INTEGRASE"/>
    <property type="match status" value="1"/>
</dbReference>
<dbReference type="InterPro" id="IPR001584">
    <property type="entry name" value="Integrase_cat-core"/>
</dbReference>
<gene>
    <name evidence="18" type="ORF">RHS01_08807</name>
</gene>
<dbReference type="FunFam" id="1.10.340.70:FF:000001">
    <property type="entry name" value="Retrovirus-related Pol polyprotein from transposon gypsy-like Protein"/>
    <property type="match status" value="1"/>
</dbReference>
<dbReference type="InterPro" id="IPR012337">
    <property type="entry name" value="RNaseH-like_sf"/>
</dbReference>
<dbReference type="GO" id="GO:0015074">
    <property type="term" value="P:DNA integration"/>
    <property type="evidence" value="ECO:0007669"/>
    <property type="project" value="UniProtKB-KW"/>
</dbReference>
<keyword evidence="2" id="KW-0808">Transferase</keyword>
<dbReference type="InterPro" id="IPR043128">
    <property type="entry name" value="Rev_trsase/Diguanyl_cyclase"/>
</dbReference>
<dbReference type="PANTHER" id="PTHR37984">
    <property type="entry name" value="PROTEIN CBG26694"/>
    <property type="match status" value="1"/>
</dbReference>
<keyword evidence="4" id="KW-0540">Nuclease</keyword>
<evidence type="ECO:0000256" key="9">
    <source>
        <dbReference type="ARBA" id="ARBA00022842"/>
    </source>
</evidence>
<keyword evidence="11" id="KW-0229">DNA integration</keyword>
<proteinExistence type="predicted"/>
<accession>A0A8H7I892</accession>
<dbReference type="Proteomes" id="UP000614334">
    <property type="component" value="Unassembled WGS sequence"/>
</dbReference>
<keyword evidence="5" id="KW-0479">Metal-binding</keyword>
<dbReference type="InterPro" id="IPR041373">
    <property type="entry name" value="RT_RNaseH"/>
</dbReference>
<dbReference type="Gene3D" id="1.10.340.70">
    <property type="match status" value="1"/>
</dbReference>
<dbReference type="GO" id="GO:0004190">
    <property type="term" value="F:aspartic-type endopeptidase activity"/>
    <property type="evidence" value="ECO:0007669"/>
    <property type="project" value="UniProtKB-KW"/>
</dbReference>
<name>A0A8H7I892_9AGAM</name>
<evidence type="ECO:0000256" key="15">
    <source>
        <dbReference type="ARBA" id="ARBA00023172"/>
    </source>
</evidence>
<evidence type="ECO:0000256" key="7">
    <source>
        <dbReference type="ARBA" id="ARBA00022759"/>
    </source>
</evidence>
<keyword evidence="16" id="KW-0511">Multifunctional enzyme</keyword>
<evidence type="ECO:0000313" key="19">
    <source>
        <dbReference type="Proteomes" id="UP000614334"/>
    </source>
</evidence>
<dbReference type="Pfam" id="PF17917">
    <property type="entry name" value="RT_RNaseH"/>
    <property type="match status" value="1"/>
</dbReference>
<evidence type="ECO:0000256" key="12">
    <source>
        <dbReference type="ARBA" id="ARBA00022918"/>
    </source>
</evidence>
<dbReference type="InterPro" id="IPR056924">
    <property type="entry name" value="SH3_Tf2-1"/>
</dbReference>
<dbReference type="GO" id="GO:0005634">
    <property type="term" value="C:nucleus"/>
    <property type="evidence" value="ECO:0007669"/>
    <property type="project" value="UniProtKB-ARBA"/>
</dbReference>
<dbReference type="PANTHER" id="PTHR37984:SF5">
    <property type="entry name" value="PROTEIN NYNRIN-LIKE"/>
    <property type="match status" value="1"/>
</dbReference>
<dbReference type="InterPro" id="IPR050951">
    <property type="entry name" value="Retrovirus_Pol_polyprotein"/>
</dbReference>